<dbReference type="Pfam" id="PF02517">
    <property type="entry name" value="Rce1-like"/>
    <property type="match status" value="1"/>
</dbReference>
<feature type="transmembrane region" description="Helical" evidence="1">
    <location>
        <begin position="99"/>
        <end position="117"/>
    </location>
</feature>
<evidence type="ECO:0000313" key="3">
    <source>
        <dbReference type="EMBL" id="MBB2171578.1"/>
    </source>
</evidence>
<keyword evidence="3" id="KW-0482">Metalloprotease</keyword>
<dbReference type="InterPro" id="IPR003675">
    <property type="entry name" value="Rce1/LyrA-like_dom"/>
</dbReference>
<protein>
    <submittedName>
        <fullName evidence="3">CPBP family intramembrane metalloprotease</fullName>
    </submittedName>
</protein>
<name>A0A7W4IZ61_9PROT</name>
<comment type="caution">
    <text evidence="3">The sequence shown here is derived from an EMBL/GenBank/DDBJ whole genome shotgun (WGS) entry which is preliminary data.</text>
</comment>
<keyword evidence="3" id="KW-0378">Hydrolase</keyword>
<evidence type="ECO:0000259" key="2">
    <source>
        <dbReference type="Pfam" id="PF02517"/>
    </source>
</evidence>
<dbReference type="GO" id="GO:0004175">
    <property type="term" value="F:endopeptidase activity"/>
    <property type="evidence" value="ECO:0007669"/>
    <property type="project" value="UniProtKB-ARBA"/>
</dbReference>
<feature type="transmembrane region" description="Helical" evidence="1">
    <location>
        <begin position="231"/>
        <end position="251"/>
    </location>
</feature>
<keyword evidence="1" id="KW-0812">Transmembrane</keyword>
<feature type="transmembrane region" description="Helical" evidence="1">
    <location>
        <begin position="154"/>
        <end position="175"/>
    </location>
</feature>
<feature type="transmembrane region" description="Helical" evidence="1">
    <location>
        <begin position="187"/>
        <end position="204"/>
    </location>
</feature>
<evidence type="ECO:0000313" key="4">
    <source>
        <dbReference type="Proteomes" id="UP000577891"/>
    </source>
</evidence>
<feature type="domain" description="CAAX prenyl protease 2/Lysostaphin resistance protein A-like" evidence="2">
    <location>
        <begin position="99"/>
        <end position="191"/>
    </location>
</feature>
<reference evidence="3 4" key="1">
    <citation type="submission" date="2020-04" db="EMBL/GenBank/DDBJ databases">
        <title>Description of novel Gluconacetobacter.</title>
        <authorList>
            <person name="Sombolestani A."/>
        </authorList>
    </citation>
    <scope>NUCLEOTIDE SEQUENCE [LARGE SCALE GENOMIC DNA]</scope>
    <source>
        <strain evidence="3 4">LMG 27724</strain>
    </source>
</reference>
<gene>
    <name evidence="3" type="ORF">HLH35_05490</name>
</gene>
<dbReference type="GO" id="GO:0080120">
    <property type="term" value="P:CAAX-box protein maturation"/>
    <property type="evidence" value="ECO:0007669"/>
    <property type="project" value="UniProtKB-ARBA"/>
</dbReference>
<feature type="transmembrane region" description="Helical" evidence="1">
    <location>
        <begin position="23"/>
        <end position="44"/>
    </location>
</feature>
<keyword evidence="4" id="KW-1185">Reference proteome</keyword>
<evidence type="ECO:0000256" key="1">
    <source>
        <dbReference type="SAM" id="Phobius"/>
    </source>
</evidence>
<keyword evidence="3" id="KW-0645">Protease</keyword>
<dbReference type="AlphaFoldDB" id="A0A7W4IZ61"/>
<dbReference type="PANTHER" id="PTHR39430:SF1">
    <property type="entry name" value="PROTEASE"/>
    <property type="match status" value="1"/>
</dbReference>
<dbReference type="GO" id="GO:0008237">
    <property type="term" value="F:metallopeptidase activity"/>
    <property type="evidence" value="ECO:0007669"/>
    <property type="project" value="UniProtKB-KW"/>
</dbReference>
<keyword evidence="1" id="KW-1133">Transmembrane helix</keyword>
<feature type="transmembrane region" description="Helical" evidence="1">
    <location>
        <begin position="65"/>
        <end position="87"/>
    </location>
</feature>
<dbReference type="GO" id="GO:0006508">
    <property type="term" value="P:proteolysis"/>
    <property type="evidence" value="ECO:0007669"/>
    <property type="project" value="UniProtKB-KW"/>
</dbReference>
<feature type="transmembrane region" description="Helical" evidence="1">
    <location>
        <begin position="124"/>
        <end position="148"/>
    </location>
</feature>
<keyword evidence="1" id="KW-0472">Membrane</keyword>
<dbReference type="Proteomes" id="UP000577891">
    <property type="component" value="Unassembled WGS sequence"/>
</dbReference>
<dbReference type="EMBL" id="JABEQE010000003">
    <property type="protein sequence ID" value="MBB2171578.1"/>
    <property type="molecule type" value="Genomic_DNA"/>
</dbReference>
<accession>A0A7W4IZ61</accession>
<organism evidence="3 4">
    <name type="scientific">Gluconacetobacter asukensis</name>
    <dbReference type="NCBI Taxonomy" id="1017181"/>
    <lineage>
        <taxon>Bacteria</taxon>
        <taxon>Pseudomonadati</taxon>
        <taxon>Pseudomonadota</taxon>
        <taxon>Alphaproteobacteria</taxon>
        <taxon>Acetobacterales</taxon>
        <taxon>Acetobacteraceae</taxon>
        <taxon>Gluconacetobacter</taxon>
    </lineage>
</organism>
<sequence>MAFAVEGPALAPAAVAHITHRHIALSPILLTGILLLSYGGYGLLVRWGERRPVSELALWRAPFELGAGALTGAVLMIMIYVSLLATGLYQEHQSGAPEWLFQALACFATASLEELLFRGIAFRILARLLGSVPALGISALLFGMAHLIAPDASILAAVGIAVEAGLLLAACLMLTGRIWCAVGLHAAWNYMEGPIFGATVSGHVRPNALLSSSPADGASPLWSGGNFGPEASPVTMLIGLVAFAAVMAVIIQRGRRETGKLA</sequence>
<proteinExistence type="predicted"/>
<dbReference type="RefSeq" id="WP_182978173.1">
    <property type="nucleotide sequence ID" value="NZ_BAABGB010000027.1"/>
</dbReference>
<dbReference type="PANTHER" id="PTHR39430">
    <property type="entry name" value="MEMBRANE-ASSOCIATED PROTEASE-RELATED"/>
    <property type="match status" value="1"/>
</dbReference>